<feature type="compositionally biased region" description="Polar residues" evidence="4">
    <location>
        <begin position="580"/>
        <end position="589"/>
    </location>
</feature>
<dbReference type="InterPro" id="IPR036322">
    <property type="entry name" value="WD40_repeat_dom_sf"/>
</dbReference>
<evidence type="ECO:0000256" key="3">
    <source>
        <dbReference type="PROSITE-ProRule" id="PRU00221"/>
    </source>
</evidence>
<evidence type="ECO:0000256" key="2">
    <source>
        <dbReference type="ARBA" id="ARBA00022737"/>
    </source>
</evidence>
<reference evidence="5" key="1">
    <citation type="submission" date="2020-11" db="EMBL/GenBank/DDBJ databases">
        <authorList>
            <person name="Tran Van P."/>
        </authorList>
    </citation>
    <scope>NUCLEOTIDE SEQUENCE</scope>
</reference>
<sequence>MKMAVQDGGGKDELKTQFITREGNYRLMTLSEYSRPNRVGYTNSQGSAAVRVSFVSLPESSGNGDRICFNFGRELYVYVYKGVKKAADLTKPVDKKMYKGTNPTCHDFNTVTMTPESVSLVVGFSTGQIQLIDPIKKELSKLYNEEEKPPPVHPTKIQTSISPSSAVELNTTSALANYTTERLIDKTKVTCIRWVPGSTNLFLVSHSSGQLYLYNEELPCGTAPPHYQPFKQGEGFAIHTCKTKSTRNPLYRWVIGADNCCINEFAFSPCGTYLAIVSQDGFLRVFHYDTMDLVGSARSYFGGFLCVCWSPDGRYVVVGGEDDLVTVWSFSERRVVARGQGHRSWVSVVAFDPFTTSYSEVDSAVDFSGGSDDEIQHHGHPLGLTHNCQLPGSCERGSAARNSVSTSSGNPTSNRNSSGSDFNRMNPATCYRLGSVGQDTQLCLWDITEDVLQQPVPSKSRTTSGVGNSGSFGGSCSFGVNGSATSGAYNNSTLSGCVQRCNNVLASQSIAVSNKDKEVLADGNTTFIHGHNLHNNSSASVTMPSLTQRLAGLGFGDKKEGSGTHKRNFSLASRGGSSAGDKNSTSGSCRSGGMSRVSSDDPMRLIGTGACPRFDECTVLEPLVCKKIAHERLTALVFREDCFVTACQDGYVYTWARPGKMGLTTHIPSSPTMVTAAAVGGEKTPDCTRPESNRDLPVFSMSVEHSG</sequence>
<evidence type="ECO:0000256" key="4">
    <source>
        <dbReference type="SAM" id="MobiDB-lite"/>
    </source>
</evidence>
<dbReference type="PANTHER" id="PTHR14107">
    <property type="entry name" value="WD REPEAT PROTEIN"/>
    <property type="match status" value="1"/>
</dbReference>
<name>A0A7R9J0B3_TIMCA</name>
<dbReference type="SMART" id="SM00320">
    <property type="entry name" value="WD40"/>
    <property type="match status" value="5"/>
</dbReference>
<keyword evidence="2" id="KW-0677">Repeat</keyword>
<feature type="region of interest" description="Disordered" evidence="4">
    <location>
        <begin position="681"/>
        <end position="707"/>
    </location>
</feature>
<protein>
    <submittedName>
        <fullName evidence="5">(California timema) hypothetical protein</fullName>
    </submittedName>
</protein>
<keyword evidence="1 3" id="KW-0853">WD repeat</keyword>
<feature type="region of interest" description="Disordered" evidence="4">
    <location>
        <begin position="396"/>
        <end position="421"/>
    </location>
</feature>
<organism evidence="5">
    <name type="scientific">Timema californicum</name>
    <name type="common">California timema</name>
    <name type="synonym">Walking stick</name>
    <dbReference type="NCBI Taxonomy" id="61474"/>
    <lineage>
        <taxon>Eukaryota</taxon>
        <taxon>Metazoa</taxon>
        <taxon>Ecdysozoa</taxon>
        <taxon>Arthropoda</taxon>
        <taxon>Hexapoda</taxon>
        <taxon>Insecta</taxon>
        <taxon>Pterygota</taxon>
        <taxon>Neoptera</taxon>
        <taxon>Polyneoptera</taxon>
        <taxon>Phasmatodea</taxon>
        <taxon>Timematodea</taxon>
        <taxon>Timematoidea</taxon>
        <taxon>Timematidae</taxon>
        <taxon>Timema</taxon>
    </lineage>
</organism>
<evidence type="ECO:0000256" key="1">
    <source>
        <dbReference type="ARBA" id="ARBA00022574"/>
    </source>
</evidence>
<dbReference type="AlphaFoldDB" id="A0A7R9J0B3"/>
<feature type="region of interest" description="Disordered" evidence="4">
    <location>
        <begin position="553"/>
        <end position="597"/>
    </location>
</feature>
<dbReference type="SUPFAM" id="SSF50978">
    <property type="entry name" value="WD40 repeat-like"/>
    <property type="match status" value="1"/>
</dbReference>
<dbReference type="Gene3D" id="2.130.10.10">
    <property type="entry name" value="YVTN repeat-like/Quinoprotein amine dehydrogenase"/>
    <property type="match status" value="2"/>
</dbReference>
<accession>A0A7R9J0B3</accession>
<feature type="compositionally biased region" description="Polar residues" evidence="4">
    <location>
        <begin position="400"/>
        <end position="421"/>
    </location>
</feature>
<proteinExistence type="predicted"/>
<dbReference type="InterPro" id="IPR015943">
    <property type="entry name" value="WD40/YVTN_repeat-like_dom_sf"/>
</dbReference>
<dbReference type="InterPro" id="IPR051362">
    <property type="entry name" value="WD_repeat_creC_regulators"/>
</dbReference>
<dbReference type="Pfam" id="PF00400">
    <property type="entry name" value="WD40"/>
    <property type="match status" value="2"/>
</dbReference>
<gene>
    <name evidence="5" type="ORF">TCMB3V08_LOCUS2897</name>
</gene>
<feature type="repeat" description="WD" evidence="3">
    <location>
        <begin position="297"/>
        <end position="338"/>
    </location>
</feature>
<dbReference type="PANTHER" id="PTHR14107:SF16">
    <property type="entry name" value="AT02583P"/>
    <property type="match status" value="1"/>
</dbReference>
<dbReference type="PROSITE" id="PS50082">
    <property type="entry name" value="WD_REPEATS_2"/>
    <property type="match status" value="1"/>
</dbReference>
<dbReference type="InterPro" id="IPR001680">
    <property type="entry name" value="WD40_rpt"/>
</dbReference>
<evidence type="ECO:0000313" key="5">
    <source>
        <dbReference type="EMBL" id="CAD7570192.1"/>
    </source>
</evidence>
<feature type="compositionally biased region" description="Basic and acidic residues" evidence="4">
    <location>
        <begin position="683"/>
        <end position="694"/>
    </location>
</feature>
<dbReference type="EMBL" id="OE179943">
    <property type="protein sequence ID" value="CAD7570192.1"/>
    <property type="molecule type" value="Genomic_DNA"/>
</dbReference>